<evidence type="ECO:0000313" key="1">
    <source>
        <dbReference type="EMBL" id="KAJ2989385.1"/>
    </source>
</evidence>
<comment type="caution">
    <text evidence="1">The sequence shown here is derived from an EMBL/GenBank/DDBJ whole genome shotgun (WGS) entry which is preliminary data.</text>
</comment>
<dbReference type="EMBL" id="JAPDGR010000534">
    <property type="protein sequence ID" value="KAJ2989385.1"/>
    <property type="molecule type" value="Genomic_DNA"/>
</dbReference>
<sequence length="69" mass="7581">MTKAEIGAMRAELRDLLSRRVNAGVSEKYIANGLVDIDELLRGANGDFLGIRKEILVDAFDSTSSVRLE</sequence>
<keyword evidence="2" id="KW-1185">Reference proteome</keyword>
<accession>A0ACC1PC82</accession>
<reference evidence="1" key="1">
    <citation type="submission" date="2022-10" db="EMBL/GenBank/DDBJ databases">
        <title>Genome Sequence of Xylaria curta.</title>
        <authorList>
            <person name="Buettner E."/>
        </authorList>
    </citation>
    <scope>NUCLEOTIDE SEQUENCE</scope>
    <source>
        <strain evidence="1">Babe10</strain>
    </source>
</reference>
<proteinExistence type="predicted"/>
<protein>
    <submittedName>
        <fullName evidence="1">Uncharacterized protein</fullName>
    </submittedName>
</protein>
<organism evidence="1 2">
    <name type="scientific">Xylaria curta</name>
    <dbReference type="NCBI Taxonomy" id="42375"/>
    <lineage>
        <taxon>Eukaryota</taxon>
        <taxon>Fungi</taxon>
        <taxon>Dikarya</taxon>
        <taxon>Ascomycota</taxon>
        <taxon>Pezizomycotina</taxon>
        <taxon>Sordariomycetes</taxon>
        <taxon>Xylariomycetidae</taxon>
        <taxon>Xylariales</taxon>
        <taxon>Xylariaceae</taxon>
        <taxon>Xylaria</taxon>
    </lineage>
</organism>
<evidence type="ECO:0000313" key="2">
    <source>
        <dbReference type="Proteomes" id="UP001143856"/>
    </source>
</evidence>
<gene>
    <name evidence="1" type="ORF">NUW58_g3498</name>
</gene>
<dbReference type="Proteomes" id="UP001143856">
    <property type="component" value="Unassembled WGS sequence"/>
</dbReference>
<name>A0ACC1PC82_9PEZI</name>